<comment type="caution">
    <text evidence="2">The sequence shown here is derived from an EMBL/GenBank/DDBJ whole genome shotgun (WGS) entry which is preliminary data.</text>
</comment>
<feature type="domain" description="ABC transporter" evidence="1">
    <location>
        <begin position="26"/>
        <end position="51"/>
    </location>
</feature>
<protein>
    <recommendedName>
        <fullName evidence="1">ABC transporter domain-containing protein</fullName>
    </recommendedName>
</protein>
<dbReference type="InterPro" id="IPR003439">
    <property type="entry name" value="ABC_transporter-like_ATP-bd"/>
</dbReference>
<keyword evidence="3" id="KW-1185">Reference proteome</keyword>
<dbReference type="Proteomes" id="UP000617979">
    <property type="component" value="Unassembled WGS sequence"/>
</dbReference>
<dbReference type="Gene3D" id="3.40.50.300">
    <property type="entry name" value="P-loop containing nucleotide triphosphate hydrolases"/>
    <property type="match status" value="1"/>
</dbReference>
<proteinExistence type="predicted"/>
<evidence type="ECO:0000259" key="1">
    <source>
        <dbReference type="Pfam" id="PF00005"/>
    </source>
</evidence>
<dbReference type="InterPro" id="IPR027417">
    <property type="entry name" value="P-loop_NTPase"/>
</dbReference>
<gene>
    <name evidence="2" type="ORF">GCM10007416_00860</name>
</gene>
<sequence>MMTGIRLEINNLQKQFNQRLVLGKVVTPGEFVAIVGQSGCGKSTLFSSFPGRK</sequence>
<organism evidence="2 3">
    <name type="scientific">Kroppenstedtia guangzhouensis</name>
    <dbReference type="NCBI Taxonomy" id="1274356"/>
    <lineage>
        <taxon>Bacteria</taxon>
        <taxon>Bacillati</taxon>
        <taxon>Bacillota</taxon>
        <taxon>Bacilli</taxon>
        <taxon>Bacillales</taxon>
        <taxon>Thermoactinomycetaceae</taxon>
        <taxon>Kroppenstedtia</taxon>
    </lineage>
</organism>
<accession>A0ABQ1FY61</accession>
<evidence type="ECO:0000313" key="2">
    <source>
        <dbReference type="EMBL" id="GGA32119.1"/>
    </source>
</evidence>
<dbReference type="EMBL" id="BMEX01000001">
    <property type="protein sequence ID" value="GGA32119.1"/>
    <property type="molecule type" value="Genomic_DNA"/>
</dbReference>
<reference evidence="3" key="1">
    <citation type="journal article" date="2019" name="Int. J. Syst. Evol. Microbiol.">
        <title>The Global Catalogue of Microorganisms (GCM) 10K type strain sequencing project: providing services to taxonomists for standard genome sequencing and annotation.</title>
        <authorList>
            <consortium name="The Broad Institute Genomics Platform"/>
            <consortium name="The Broad Institute Genome Sequencing Center for Infectious Disease"/>
            <person name="Wu L."/>
            <person name="Ma J."/>
        </authorList>
    </citation>
    <scope>NUCLEOTIDE SEQUENCE [LARGE SCALE GENOMIC DNA]</scope>
    <source>
        <strain evidence="3">CGMCC 1.12404</strain>
    </source>
</reference>
<evidence type="ECO:0000313" key="3">
    <source>
        <dbReference type="Proteomes" id="UP000617979"/>
    </source>
</evidence>
<dbReference type="SUPFAM" id="SSF52540">
    <property type="entry name" value="P-loop containing nucleoside triphosphate hydrolases"/>
    <property type="match status" value="1"/>
</dbReference>
<name>A0ABQ1FY61_9BACL</name>
<dbReference type="Pfam" id="PF00005">
    <property type="entry name" value="ABC_tran"/>
    <property type="match status" value="1"/>
</dbReference>